<evidence type="ECO:0000256" key="4">
    <source>
        <dbReference type="PROSITE-ProRule" id="PRU00473"/>
    </source>
</evidence>
<dbReference type="PROSITE" id="PS51123">
    <property type="entry name" value="OMPA_2"/>
    <property type="match status" value="1"/>
</dbReference>
<feature type="signal peptide" evidence="5">
    <location>
        <begin position="1"/>
        <end position="18"/>
    </location>
</feature>
<keyword evidence="2 4" id="KW-0472">Membrane</keyword>
<dbReference type="EMBL" id="JACYGY010000001">
    <property type="protein sequence ID" value="MBE9463502.1"/>
    <property type="molecule type" value="Genomic_DNA"/>
</dbReference>
<evidence type="ECO:0000313" key="8">
    <source>
        <dbReference type="Proteomes" id="UP000634134"/>
    </source>
</evidence>
<gene>
    <name evidence="7" type="ORF">IEE83_16565</name>
</gene>
<organism evidence="7 8">
    <name type="scientific">Dyadobacter subterraneus</name>
    <dbReference type="NCBI Taxonomy" id="2773304"/>
    <lineage>
        <taxon>Bacteria</taxon>
        <taxon>Pseudomonadati</taxon>
        <taxon>Bacteroidota</taxon>
        <taxon>Cytophagia</taxon>
        <taxon>Cytophagales</taxon>
        <taxon>Spirosomataceae</taxon>
        <taxon>Dyadobacter</taxon>
    </lineage>
</organism>
<dbReference type="InterPro" id="IPR006665">
    <property type="entry name" value="OmpA-like"/>
</dbReference>
<accession>A0ABR9WDK3</accession>
<feature type="domain" description="OmpA-like" evidence="6">
    <location>
        <begin position="190"/>
        <end position="306"/>
    </location>
</feature>
<evidence type="ECO:0000313" key="7">
    <source>
        <dbReference type="EMBL" id="MBE9463502.1"/>
    </source>
</evidence>
<keyword evidence="3" id="KW-0998">Cell outer membrane</keyword>
<dbReference type="CDD" id="cd07185">
    <property type="entry name" value="OmpA_C-like"/>
    <property type="match status" value="1"/>
</dbReference>
<comment type="caution">
    <text evidence="7">The sequence shown here is derived from an EMBL/GenBank/DDBJ whole genome shotgun (WGS) entry which is preliminary data.</text>
</comment>
<evidence type="ECO:0000256" key="3">
    <source>
        <dbReference type="ARBA" id="ARBA00023237"/>
    </source>
</evidence>
<dbReference type="InterPro" id="IPR036737">
    <property type="entry name" value="OmpA-like_sf"/>
</dbReference>
<evidence type="ECO:0000256" key="2">
    <source>
        <dbReference type="ARBA" id="ARBA00023136"/>
    </source>
</evidence>
<keyword evidence="5" id="KW-0732">Signal</keyword>
<dbReference type="PRINTS" id="PR01021">
    <property type="entry name" value="OMPADOMAIN"/>
</dbReference>
<dbReference type="PANTHER" id="PTHR30329:SF21">
    <property type="entry name" value="LIPOPROTEIN YIAD-RELATED"/>
    <property type="match status" value="1"/>
</dbReference>
<evidence type="ECO:0000256" key="5">
    <source>
        <dbReference type="SAM" id="SignalP"/>
    </source>
</evidence>
<feature type="chain" id="PRO_5047328052" evidence="5">
    <location>
        <begin position="19"/>
        <end position="306"/>
    </location>
</feature>
<proteinExistence type="predicted"/>
<dbReference type="PANTHER" id="PTHR30329">
    <property type="entry name" value="STATOR ELEMENT OF FLAGELLAR MOTOR COMPLEX"/>
    <property type="match status" value="1"/>
</dbReference>
<reference evidence="8" key="1">
    <citation type="submission" date="2023-07" db="EMBL/GenBank/DDBJ databases">
        <title>Dyadobacter sp. nov 'subterranea' isolated from contaminted grondwater.</title>
        <authorList>
            <person name="Szabo I."/>
            <person name="Al-Omari J."/>
            <person name="Szerdahelyi S.G."/>
            <person name="Rado J."/>
        </authorList>
    </citation>
    <scope>NUCLEOTIDE SEQUENCE [LARGE SCALE GENOMIC DNA]</scope>
    <source>
        <strain evidence="8">UP-52</strain>
    </source>
</reference>
<name>A0ABR9WDK3_9BACT</name>
<dbReference type="SUPFAM" id="SSF103088">
    <property type="entry name" value="OmpA-like"/>
    <property type="match status" value="1"/>
</dbReference>
<evidence type="ECO:0000256" key="1">
    <source>
        <dbReference type="ARBA" id="ARBA00004442"/>
    </source>
</evidence>
<dbReference type="Gene3D" id="3.30.1330.60">
    <property type="entry name" value="OmpA-like domain"/>
    <property type="match status" value="1"/>
</dbReference>
<keyword evidence="8" id="KW-1185">Reference proteome</keyword>
<sequence length="306" mass="34367">MKSLMAIVFLCIINFTLAKSQSLTGMWSGEITQENPQYKNGTVEITLNQVGGFLKGQIKTNHPDGFVIQKFRGMITNYKVVMTEYEVISESSNILPWCLKILEGYLFTGSGKPVIKGKWTSHKAYQSGNYIESDCAPGTFNVTQIAPNEQPPQKSTVAGKILTQKQLKLNQVITRENEILNPDSSINFPKPRLGETMTLALQFEQSKAVILPSSQPELDRILNYLKQFPTLEIELSGHTDNQGDAIKNYKLSEERVKTVKKYLTERGITSGRITGKGHGSKMPVALNDSEENRKLNRRVEMKVIHE</sequence>
<evidence type="ECO:0000259" key="6">
    <source>
        <dbReference type="PROSITE" id="PS51123"/>
    </source>
</evidence>
<dbReference type="Proteomes" id="UP000634134">
    <property type="component" value="Unassembled WGS sequence"/>
</dbReference>
<dbReference type="InterPro" id="IPR006664">
    <property type="entry name" value="OMP_bac"/>
</dbReference>
<dbReference type="Pfam" id="PF00691">
    <property type="entry name" value="OmpA"/>
    <property type="match status" value="1"/>
</dbReference>
<dbReference type="InterPro" id="IPR050330">
    <property type="entry name" value="Bact_OuterMem_StrucFunc"/>
</dbReference>
<protein>
    <submittedName>
        <fullName evidence="7">OmpA family protein</fullName>
    </submittedName>
</protein>
<comment type="subcellular location">
    <subcellularLocation>
        <location evidence="1">Cell outer membrane</location>
    </subcellularLocation>
</comment>
<dbReference type="RefSeq" id="WP_228101838.1">
    <property type="nucleotide sequence ID" value="NZ_JACYGY010000001.1"/>
</dbReference>